<accession>J9FQ64</accession>
<dbReference type="InterPro" id="IPR021144">
    <property type="entry name" value="UPF0597"/>
</dbReference>
<proteinExistence type="predicted"/>
<dbReference type="EMBL" id="AMCI01004953">
    <property type="protein sequence ID" value="EJW97061.1"/>
    <property type="molecule type" value="Genomic_DNA"/>
</dbReference>
<dbReference type="GO" id="GO:0080146">
    <property type="term" value="F:L-cysteine desulfhydrase activity"/>
    <property type="evidence" value="ECO:0007669"/>
    <property type="project" value="TreeGrafter"/>
</dbReference>
<feature type="domain" description="Serine dehydratase-like alpha subunit" evidence="1">
    <location>
        <begin position="66"/>
        <end position="258"/>
    </location>
</feature>
<feature type="non-terminal residue" evidence="2">
    <location>
        <position position="259"/>
    </location>
</feature>
<evidence type="ECO:0000313" key="2">
    <source>
        <dbReference type="EMBL" id="EJW97061.1"/>
    </source>
</evidence>
<dbReference type="PANTHER" id="PTHR30501">
    <property type="entry name" value="UPF0597 PROTEIN YHAM"/>
    <property type="match status" value="1"/>
</dbReference>
<keyword evidence="2" id="KW-0456">Lyase</keyword>
<dbReference type="EC" id="4.3.1.17" evidence="2"/>
<reference evidence="2" key="1">
    <citation type="journal article" date="2012" name="PLoS ONE">
        <title>Gene sets for utilization of primary and secondary nutrition supplies in the distal gut of endangered iberian lynx.</title>
        <authorList>
            <person name="Alcaide M."/>
            <person name="Messina E."/>
            <person name="Richter M."/>
            <person name="Bargiela R."/>
            <person name="Peplies J."/>
            <person name="Huws S.A."/>
            <person name="Newbold C.J."/>
            <person name="Golyshin P.N."/>
            <person name="Simon M.A."/>
            <person name="Lopez G."/>
            <person name="Yakimov M.M."/>
            <person name="Ferrer M."/>
        </authorList>
    </citation>
    <scope>NUCLEOTIDE SEQUENCE</scope>
</reference>
<dbReference type="GO" id="GO:0003941">
    <property type="term" value="F:L-serine ammonia-lyase activity"/>
    <property type="evidence" value="ECO:0007669"/>
    <property type="project" value="UniProtKB-EC"/>
</dbReference>
<name>J9FQ64_9ZZZZ</name>
<dbReference type="PANTHER" id="PTHR30501:SF2">
    <property type="entry name" value="UPF0597 PROTEIN YHAM"/>
    <property type="match status" value="1"/>
</dbReference>
<dbReference type="AlphaFoldDB" id="J9FQ64"/>
<dbReference type="Pfam" id="PF03313">
    <property type="entry name" value="SDH_alpha"/>
    <property type="match status" value="1"/>
</dbReference>
<sequence length="259" mass="27366">MDQHICSCSLVEGVANLYIVAKVSKGEHFAEVTIVNHHTNITKIVKDGEVLLDSPVEAEDTDAGIDKSTLTVKDILTFADEVEIQDVQEILERQIRMNSAIAQEGLDNNYGAQIGKTLMHVWGKGITTRACARAAAGSDARMGGCSMPVVINSGSGNQGMTVSLPVIAYAEEWEVSREKLYRSLVVSNLIAIHQKFYIGSLSAYCGAVSAACGAGAGITYMYGGTYQQVSLTIINTLGNIGGIVCDGAKPSCAAKIASS</sequence>
<evidence type="ECO:0000259" key="1">
    <source>
        <dbReference type="Pfam" id="PF03313"/>
    </source>
</evidence>
<protein>
    <submittedName>
        <fullName evidence="2">Protein containing Serine dehydratase alpha chain domain protein</fullName>
        <ecNumber evidence="2">4.3.1.17</ecNumber>
    </submittedName>
</protein>
<dbReference type="GO" id="GO:0019450">
    <property type="term" value="P:L-cysteine catabolic process to pyruvate"/>
    <property type="evidence" value="ECO:0007669"/>
    <property type="project" value="TreeGrafter"/>
</dbReference>
<organism evidence="2">
    <name type="scientific">gut metagenome</name>
    <dbReference type="NCBI Taxonomy" id="749906"/>
    <lineage>
        <taxon>unclassified sequences</taxon>
        <taxon>metagenomes</taxon>
        <taxon>organismal metagenomes</taxon>
    </lineage>
</organism>
<comment type="caution">
    <text evidence="2">The sequence shown here is derived from an EMBL/GenBank/DDBJ whole genome shotgun (WGS) entry which is preliminary data.</text>
</comment>
<dbReference type="InterPro" id="IPR005130">
    <property type="entry name" value="Ser_deHydtase-like_asu"/>
</dbReference>
<gene>
    <name evidence="2" type="ORF">EVA_14832</name>
</gene>